<dbReference type="EMBL" id="BAABHK010000001">
    <property type="protein sequence ID" value="GAA4621127.1"/>
    <property type="molecule type" value="Genomic_DNA"/>
</dbReference>
<evidence type="ECO:0000313" key="3">
    <source>
        <dbReference type="EMBL" id="GAA4621127.1"/>
    </source>
</evidence>
<feature type="compositionally biased region" description="Low complexity" evidence="1">
    <location>
        <begin position="81"/>
        <end position="91"/>
    </location>
</feature>
<feature type="transmembrane region" description="Helical" evidence="2">
    <location>
        <begin position="216"/>
        <end position="238"/>
    </location>
</feature>
<evidence type="ECO:0000313" key="4">
    <source>
        <dbReference type="Proteomes" id="UP001501442"/>
    </source>
</evidence>
<keyword evidence="2" id="KW-0472">Membrane</keyword>
<keyword evidence="4" id="KW-1185">Reference proteome</keyword>
<feature type="compositionally biased region" description="Low complexity" evidence="1">
    <location>
        <begin position="127"/>
        <end position="140"/>
    </location>
</feature>
<evidence type="ECO:0000256" key="1">
    <source>
        <dbReference type="SAM" id="MobiDB-lite"/>
    </source>
</evidence>
<gene>
    <name evidence="3" type="ORF">GCM10023196_007790</name>
</gene>
<keyword evidence="2" id="KW-1133">Transmembrane helix</keyword>
<feature type="region of interest" description="Disordered" evidence="1">
    <location>
        <begin position="1"/>
        <end position="208"/>
    </location>
</feature>
<reference evidence="4" key="1">
    <citation type="journal article" date="2019" name="Int. J. Syst. Evol. Microbiol.">
        <title>The Global Catalogue of Microorganisms (GCM) 10K type strain sequencing project: providing services to taxonomists for standard genome sequencing and annotation.</title>
        <authorList>
            <consortium name="The Broad Institute Genomics Platform"/>
            <consortium name="The Broad Institute Genome Sequencing Center for Infectious Disease"/>
            <person name="Wu L."/>
            <person name="Ma J."/>
        </authorList>
    </citation>
    <scope>NUCLEOTIDE SEQUENCE [LARGE SCALE GENOMIC DNA]</scope>
    <source>
        <strain evidence="4">JCM 17939</strain>
    </source>
</reference>
<accession>A0ABP8U5I5</accession>
<protein>
    <submittedName>
        <fullName evidence="3">Uncharacterized protein</fullName>
    </submittedName>
</protein>
<keyword evidence="2" id="KW-0812">Transmembrane</keyword>
<feature type="compositionally biased region" description="Low complexity" evidence="1">
    <location>
        <begin position="172"/>
        <end position="183"/>
    </location>
</feature>
<name>A0ABP8U5I5_9ACTN</name>
<feature type="compositionally biased region" description="Pro residues" evidence="1">
    <location>
        <begin position="109"/>
        <end position="125"/>
    </location>
</feature>
<feature type="compositionally biased region" description="Gly residues" evidence="1">
    <location>
        <begin position="151"/>
        <end position="164"/>
    </location>
</feature>
<proteinExistence type="predicted"/>
<dbReference type="Proteomes" id="UP001501442">
    <property type="component" value="Unassembled WGS sequence"/>
</dbReference>
<sequence length="563" mass="56496">MWPGKAGQDEQVGQDRPSAAPAETGVWQGEAGQVGPSATPAETGVWPGRPESPMPPASAQQDALYGTAWLPPEPPSGGQGQQPPEGSAFPGAPGPVGSPGAPGGYGPYPEGPGGPSPYPGSPGGPGPYAEGTAAQGPYAEGPGGPGPYAEGPGGPGLYAEGTGGPTTPYPGSPAGAGPYAGQPAGPPGWGGGQPWGVPPQPYGFGPQPAKKSKGPLIAVLAGGGVLLVLLAVIGVVALSGPDDDPKTTSGKAANKAGQALGQASGVTLTGTYDGGQSTFSVTKAGSARGTYTAGGSQVTRLDVDGTTYLRADRSFWTAQGGLSAERAGKADGKWTKAPDDLARLNLTDLSSARLASALRGAVNDPLAVRTRVNGIKAIKMRIGPRTYYITKSEPRRLLRVEGYSGSERYGFDVTALPAGSVTTVFTALRSDVQGLANAYDPDLTVLPVSKVKFGSCGESGCTVRADVRATTVSGSSGSVHVTMKVAFSGSGGTVSTCTDAGSTSVDRQTSLSCRTSGGDWSSWYRSHNGRFTVHAKATFDAAVNSSADVNGLLGKLAQEQRTG</sequence>
<evidence type="ECO:0000256" key="2">
    <source>
        <dbReference type="SAM" id="Phobius"/>
    </source>
</evidence>
<organism evidence="3 4">
    <name type="scientific">Actinoallomurus vinaceus</name>
    <dbReference type="NCBI Taxonomy" id="1080074"/>
    <lineage>
        <taxon>Bacteria</taxon>
        <taxon>Bacillati</taxon>
        <taxon>Actinomycetota</taxon>
        <taxon>Actinomycetes</taxon>
        <taxon>Streptosporangiales</taxon>
        <taxon>Thermomonosporaceae</taxon>
        <taxon>Actinoallomurus</taxon>
    </lineage>
</organism>
<comment type="caution">
    <text evidence="3">The sequence shown here is derived from an EMBL/GenBank/DDBJ whole genome shotgun (WGS) entry which is preliminary data.</text>
</comment>